<comment type="similarity">
    <text evidence="5">Belongs to the serine/threonine dehydratase family.</text>
</comment>
<comment type="cofactor">
    <cofactor evidence="2">
        <name>pyridoxal 5'-phosphate</name>
        <dbReference type="ChEBI" id="CHEBI:597326"/>
    </cofactor>
</comment>
<comment type="cofactor">
    <cofactor evidence="1">
        <name>Ca(2+)</name>
        <dbReference type="ChEBI" id="CHEBI:29108"/>
    </cofactor>
</comment>
<dbReference type="RefSeq" id="WP_012236477.1">
    <property type="nucleotide sequence ID" value="NC_010162.1"/>
</dbReference>
<dbReference type="eggNOG" id="COG1171">
    <property type="taxonomic scope" value="Bacteria"/>
</dbReference>
<dbReference type="GO" id="GO:0005524">
    <property type="term" value="F:ATP binding"/>
    <property type="evidence" value="ECO:0007669"/>
    <property type="project" value="TreeGrafter"/>
</dbReference>
<evidence type="ECO:0000259" key="9">
    <source>
        <dbReference type="Pfam" id="PF00291"/>
    </source>
</evidence>
<dbReference type="FunFam" id="3.40.50.1100:FF:000005">
    <property type="entry name" value="Threonine dehydratase catabolic"/>
    <property type="match status" value="1"/>
</dbReference>
<sequence>MTRLPTVEDIRGAAMRIAPHAHVTPVMTSRTIDGIAGARVFFKCENLQRVGAFKFRGACNAVLSLSDEEARRGVATHSSGNHAAALALAARIRGVAAYIVMPENAPAVKRAAVEGYGARVVSCAPTLRSREETVARVISETGAIFVPPYNDPRIIAGQGTAALELAAQVDDLDAVIAPVGGGGLLSGTAIATGSLSRARTIGAEPEAADDAARSMREGRIVPSNDPVTIADGLRTSLGELTFAVLRERGVEIVTVSEEDIVKAMRVVWERMKLVIEPSAAVPVAAVLRRLVQGARIGVIVSGGNVDLTRLPFT</sequence>
<dbReference type="Gene3D" id="3.40.50.1100">
    <property type="match status" value="2"/>
</dbReference>
<dbReference type="Proteomes" id="UP000002139">
    <property type="component" value="Chromosome"/>
</dbReference>
<evidence type="ECO:0000256" key="2">
    <source>
        <dbReference type="ARBA" id="ARBA00001933"/>
    </source>
</evidence>
<feature type="domain" description="Tryptophan synthase beta chain-like PALP" evidence="9">
    <location>
        <begin position="18"/>
        <end position="302"/>
    </location>
</feature>
<dbReference type="KEGG" id="scl:sce3847"/>
<keyword evidence="7" id="KW-0663">Pyridoxal phosphate</keyword>
<dbReference type="GO" id="GO:0003941">
    <property type="term" value="F:L-serine ammonia-lyase activity"/>
    <property type="evidence" value="ECO:0007669"/>
    <property type="project" value="TreeGrafter"/>
</dbReference>
<dbReference type="EC" id="4.3.1.19" evidence="10"/>
<dbReference type="CDD" id="cd01562">
    <property type="entry name" value="Thr-dehyd"/>
    <property type="match status" value="1"/>
</dbReference>
<evidence type="ECO:0000313" key="11">
    <source>
        <dbReference type="Proteomes" id="UP000002139"/>
    </source>
</evidence>
<evidence type="ECO:0000313" key="10">
    <source>
        <dbReference type="EMBL" id="CAN94007.1"/>
    </source>
</evidence>
<protein>
    <submittedName>
        <fullName evidence="10">Serine/threonine dehydratase</fullName>
        <ecNumber evidence="10">4.3.1.19</ecNumber>
    </submittedName>
</protein>
<dbReference type="InterPro" id="IPR036052">
    <property type="entry name" value="TrpB-like_PALP_sf"/>
</dbReference>
<dbReference type="STRING" id="448385.sce3847"/>
<dbReference type="InterPro" id="IPR001926">
    <property type="entry name" value="TrpB-like_PALP"/>
</dbReference>
<dbReference type="PANTHER" id="PTHR43050">
    <property type="entry name" value="SERINE / THREONINE RACEMASE FAMILY MEMBER"/>
    <property type="match status" value="1"/>
</dbReference>
<evidence type="ECO:0000256" key="3">
    <source>
        <dbReference type="ARBA" id="ARBA00001936"/>
    </source>
</evidence>
<reference evidence="10 11" key="1">
    <citation type="journal article" date="2007" name="Nat. Biotechnol.">
        <title>Complete genome sequence of the myxobacterium Sorangium cellulosum.</title>
        <authorList>
            <person name="Schneiker S."/>
            <person name="Perlova O."/>
            <person name="Kaiser O."/>
            <person name="Gerth K."/>
            <person name="Alici A."/>
            <person name="Altmeyer M.O."/>
            <person name="Bartels D."/>
            <person name="Bekel T."/>
            <person name="Beyer S."/>
            <person name="Bode E."/>
            <person name="Bode H.B."/>
            <person name="Bolten C.J."/>
            <person name="Choudhuri J.V."/>
            <person name="Doss S."/>
            <person name="Elnakady Y.A."/>
            <person name="Frank B."/>
            <person name="Gaigalat L."/>
            <person name="Goesmann A."/>
            <person name="Groeger C."/>
            <person name="Gross F."/>
            <person name="Jelsbak L."/>
            <person name="Jelsbak L."/>
            <person name="Kalinowski J."/>
            <person name="Kegler C."/>
            <person name="Knauber T."/>
            <person name="Konietzny S."/>
            <person name="Kopp M."/>
            <person name="Krause L."/>
            <person name="Krug D."/>
            <person name="Linke B."/>
            <person name="Mahmud T."/>
            <person name="Martinez-Arias R."/>
            <person name="McHardy A.C."/>
            <person name="Merai M."/>
            <person name="Meyer F."/>
            <person name="Mormann S."/>
            <person name="Munoz-Dorado J."/>
            <person name="Perez J."/>
            <person name="Pradella S."/>
            <person name="Rachid S."/>
            <person name="Raddatz G."/>
            <person name="Rosenau F."/>
            <person name="Rueckert C."/>
            <person name="Sasse F."/>
            <person name="Scharfe M."/>
            <person name="Schuster S.C."/>
            <person name="Suen G."/>
            <person name="Treuner-Lange A."/>
            <person name="Velicer G.J."/>
            <person name="Vorholter F.-J."/>
            <person name="Weissman K.J."/>
            <person name="Welch R.D."/>
            <person name="Wenzel S.C."/>
            <person name="Whitworth D.E."/>
            <person name="Wilhelm S."/>
            <person name="Wittmann C."/>
            <person name="Bloecker H."/>
            <person name="Puehler A."/>
            <person name="Mueller R."/>
        </authorList>
    </citation>
    <scope>NUCLEOTIDE SEQUENCE [LARGE SCALE GENOMIC DNA]</scope>
    <source>
        <strain evidence="11">So ce56</strain>
    </source>
</reference>
<comment type="cofactor">
    <cofactor evidence="4">
        <name>Mg(2+)</name>
        <dbReference type="ChEBI" id="CHEBI:18420"/>
    </cofactor>
</comment>
<dbReference type="GO" id="GO:0030378">
    <property type="term" value="F:serine racemase activity"/>
    <property type="evidence" value="ECO:0007669"/>
    <property type="project" value="TreeGrafter"/>
</dbReference>
<dbReference type="GO" id="GO:0018114">
    <property type="term" value="F:threonine racemase activity"/>
    <property type="evidence" value="ECO:0007669"/>
    <property type="project" value="TreeGrafter"/>
</dbReference>
<dbReference type="HOGENOM" id="CLU_021152_4_2_7"/>
<evidence type="ECO:0000256" key="1">
    <source>
        <dbReference type="ARBA" id="ARBA00001913"/>
    </source>
</evidence>
<dbReference type="FunFam" id="3.40.50.1100:FF:000007">
    <property type="entry name" value="L-threonine dehydratase catabolic TdcB"/>
    <property type="match status" value="1"/>
</dbReference>
<organism evidence="10 11">
    <name type="scientific">Sorangium cellulosum (strain So ce56)</name>
    <name type="common">Polyangium cellulosum (strain So ce56)</name>
    <dbReference type="NCBI Taxonomy" id="448385"/>
    <lineage>
        <taxon>Bacteria</taxon>
        <taxon>Pseudomonadati</taxon>
        <taxon>Myxococcota</taxon>
        <taxon>Polyangia</taxon>
        <taxon>Polyangiales</taxon>
        <taxon>Polyangiaceae</taxon>
        <taxon>Sorangium</taxon>
    </lineage>
</organism>
<dbReference type="EMBL" id="AM746676">
    <property type="protein sequence ID" value="CAN94007.1"/>
    <property type="molecule type" value="Genomic_DNA"/>
</dbReference>
<keyword evidence="8 10" id="KW-0456">Lyase</keyword>
<dbReference type="AlphaFoldDB" id="A9GX22"/>
<comment type="cofactor">
    <cofactor evidence="3">
        <name>Mn(2+)</name>
        <dbReference type="ChEBI" id="CHEBI:29035"/>
    </cofactor>
</comment>
<dbReference type="PANTHER" id="PTHR43050:SF1">
    <property type="entry name" value="SERINE RACEMASE"/>
    <property type="match status" value="1"/>
</dbReference>
<evidence type="ECO:0000256" key="5">
    <source>
        <dbReference type="ARBA" id="ARBA00010869"/>
    </source>
</evidence>
<name>A9GX22_SORC5</name>
<evidence type="ECO:0000256" key="6">
    <source>
        <dbReference type="ARBA" id="ARBA00022842"/>
    </source>
</evidence>
<dbReference type="SUPFAM" id="SSF53686">
    <property type="entry name" value="Tryptophan synthase beta subunit-like PLP-dependent enzymes"/>
    <property type="match status" value="1"/>
</dbReference>
<gene>
    <name evidence="10" type="primary">ilvA</name>
    <name evidence="10" type="ordered locus">sce3847</name>
</gene>
<proteinExistence type="inferred from homology"/>
<evidence type="ECO:0000256" key="7">
    <source>
        <dbReference type="ARBA" id="ARBA00022898"/>
    </source>
</evidence>
<dbReference type="InterPro" id="IPR000634">
    <property type="entry name" value="Ser/Thr_deHydtase_PyrdxlP-BS"/>
</dbReference>
<evidence type="ECO:0000256" key="4">
    <source>
        <dbReference type="ARBA" id="ARBA00001946"/>
    </source>
</evidence>
<dbReference type="BioCyc" id="SCEL448385:SCE_RS19725-MONOMER"/>
<dbReference type="GO" id="GO:0070179">
    <property type="term" value="P:D-serine biosynthetic process"/>
    <property type="evidence" value="ECO:0007669"/>
    <property type="project" value="TreeGrafter"/>
</dbReference>
<dbReference type="Pfam" id="PF00291">
    <property type="entry name" value="PALP"/>
    <property type="match status" value="1"/>
</dbReference>
<dbReference type="GO" id="GO:0030170">
    <property type="term" value="F:pyridoxal phosphate binding"/>
    <property type="evidence" value="ECO:0007669"/>
    <property type="project" value="InterPro"/>
</dbReference>
<dbReference type="PROSITE" id="PS00165">
    <property type="entry name" value="DEHYDRATASE_SER_THR"/>
    <property type="match status" value="1"/>
</dbReference>
<accession>A9GX22</accession>
<dbReference type="GO" id="GO:0000287">
    <property type="term" value="F:magnesium ion binding"/>
    <property type="evidence" value="ECO:0007669"/>
    <property type="project" value="TreeGrafter"/>
</dbReference>
<keyword evidence="6" id="KW-0460">Magnesium</keyword>
<evidence type="ECO:0000256" key="8">
    <source>
        <dbReference type="ARBA" id="ARBA00023239"/>
    </source>
</evidence>
<keyword evidence="11" id="KW-1185">Reference proteome</keyword>
<dbReference type="GO" id="GO:0004794">
    <property type="term" value="F:threonine deaminase activity"/>
    <property type="evidence" value="ECO:0007669"/>
    <property type="project" value="UniProtKB-EC"/>
</dbReference>